<organism evidence="11 12">
    <name type="scientific">Dyadobacter soli</name>
    <dbReference type="NCBI Taxonomy" id="659014"/>
    <lineage>
        <taxon>Bacteria</taxon>
        <taxon>Pseudomonadati</taxon>
        <taxon>Bacteroidota</taxon>
        <taxon>Cytophagia</taxon>
        <taxon>Cytophagales</taxon>
        <taxon>Spirosomataceae</taxon>
        <taxon>Dyadobacter</taxon>
    </lineage>
</organism>
<feature type="binding site" evidence="8">
    <location>
        <position position="784"/>
    </location>
    <ligand>
        <name>Mg(2+)</name>
        <dbReference type="ChEBI" id="CHEBI:18420"/>
    </ligand>
</feature>
<dbReference type="PROSITE" id="PS00123">
    <property type="entry name" value="ALKALINE_PHOSPHATASE"/>
    <property type="match status" value="1"/>
</dbReference>
<gene>
    <name evidence="11" type="ORF">SAMN04487996_12593</name>
</gene>
<evidence type="ECO:0000256" key="8">
    <source>
        <dbReference type="PIRSR" id="PIRSR601952-2"/>
    </source>
</evidence>
<comment type="cofactor">
    <cofactor evidence="8">
        <name>Mg(2+)</name>
        <dbReference type="ChEBI" id="CHEBI:18420"/>
    </cofactor>
    <text evidence="8">Binds 1 Mg(2+) ion.</text>
</comment>
<feature type="binding site" evidence="8">
    <location>
        <position position="581"/>
    </location>
    <ligand>
        <name>Mg(2+)</name>
        <dbReference type="ChEBI" id="CHEBI:18420"/>
    </ligand>
</feature>
<dbReference type="PANTHER" id="PTHR11596:SF5">
    <property type="entry name" value="ALKALINE PHOSPHATASE"/>
    <property type="match status" value="1"/>
</dbReference>
<feature type="binding site" evidence="8">
    <location>
        <position position="675"/>
    </location>
    <ligand>
        <name>Mg(2+)</name>
        <dbReference type="ChEBI" id="CHEBI:18420"/>
    </ligand>
</feature>
<keyword evidence="2" id="KW-0597">Phosphoprotein</keyword>
<evidence type="ECO:0000313" key="12">
    <source>
        <dbReference type="Proteomes" id="UP000198748"/>
    </source>
</evidence>
<dbReference type="GO" id="GO:0004035">
    <property type="term" value="F:alkaline phosphatase activity"/>
    <property type="evidence" value="ECO:0007669"/>
    <property type="project" value="TreeGrafter"/>
</dbReference>
<evidence type="ECO:0000256" key="9">
    <source>
        <dbReference type="RuleBase" id="RU003946"/>
    </source>
</evidence>
<evidence type="ECO:0000256" key="6">
    <source>
        <dbReference type="ARBA" id="ARBA00022842"/>
    </source>
</evidence>
<evidence type="ECO:0000256" key="5">
    <source>
        <dbReference type="ARBA" id="ARBA00022833"/>
    </source>
</evidence>
<feature type="binding site" evidence="8">
    <location>
        <position position="673"/>
    </location>
    <ligand>
        <name>Mg(2+)</name>
        <dbReference type="ChEBI" id="CHEBI:18420"/>
    </ligand>
</feature>
<dbReference type="Proteomes" id="UP000198748">
    <property type="component" value="Unassembled WGS sequence"/>
</dbReference>
<dbReference type="Pfam" id="PF13653">
    <property type="entry name" value="GDPD_2"/>
    <property type="match status" value="1"/>
</dbReference>
<dbReference type="SMART" id="SM00098">
    <property type="entry name" value="alkPPc"/>
    <property type="match status" value="1"/>
</dbReference>
<dbReference type="InterPro" id="IPR018299">
    <property type="entry name" value="Alkaline_phosphatase_AS"/>
</dbReference>
<keyword evidence="5 8" id="KW-0862">Zinc</keyword>
<keyword evidence="10" id="KW-0732">Signal</keyword>
<dbReference type="InterPro" id="IPR017850">
    <property type="entry name" value="Alkaline_phosphatase_core_sf"/>
</dbReference>
<dbReference type="InterPro" id="IPR001952">
    <property type="entry name" value="Alkaline_phosphatase"/>
</dbReference>
<keyword evidence="6 8" id="KW-0460">Magnesium</keyword>
<dbReference type="SUPFAM" id="SSF51695">
    <property type="entry name" value="PLC-like phosphodiesterases"/>
    <property type="match status" value="1"/>
</dbReference>
<feature type="binding site" evidence="8">
    <location>
        <position position="831"/>
    </location>
    <ligand>
        <name>Zn(2+)</name>
        <dbReference type="ChEBI" id="CHEBI:29105"/>
        <label>2</label>
    </ligand>
</feature>
<evidence type="ECO:0000256" key="7">
    <source>
        <dbReference type="PIRSR" id="PIRSR601952-1"/>
    </source>
</evidence>
<evidence type="ECO:0000256" key="2">
    <source>
        <dbReference type="ARBA" id="ARBA00022553"/>
    </source>
</evidence>
<dbReference type="InterPro" id="IPR045383">
    <property type="entry name" value="DUF6528"/>
</dbReference>
<dbReference type="AlphaFoldDB" id="A0A1G7Y8X3"/>
<evidence type="ECO:0000256" key="3">
    <source>
        <dbReference type="ARBA" id="ARBA00022723"/>
    </source>
</evidence>
<feature type="binding site" evidence="8">
    <location>
        <position position="581"/>
    </location>
    <ligand>
        <name>Zn(2+)</name>
        <dbReference type="ChEBI" id="CHEBI:29105"/>
        <label>2</label>
    </ligand>
</feature>
<dbReference type="Pfam" id="PF00245">
    <property type="entry name" value="Alk_phosphatase"/>
    <property type="match status" value="2"/>
</dbReference>
<dbReference type="STRING" id="659014.SAMN04487996_12593"/>
<dbReference type="SUPFAM" id="SSF53649">
    <property type="entry name" value="Alkaline phosphatase-like"/>
    <property type="match status" value="1"/>
</dbReference>
<feature type="signal peptide" evidence="10">
    <location>
        <begin position="1"/>
        <end position="24"/>
    </location>
</feature>
<evidence type="ECO:0000256" key="4">
    <source>
        <dbReference type="ARBA" id="ARBA00022801"/>
    </source>
</evidence>
<comment type="similarity">
    <text evidence="1 9">Belongs to the alkaline phosphatase family.</text>
</comment>
<dbReference type="CDD" id="cd08577">
    <property type="entry name" value="PI-PLCc_GDPD_SF_unchar3"/>
    <property type="match status" value="1"/>
</dbReference>
<feature type="binding site" evidence="8">
    <location>
        <position position="789"/>
    </location>
    <ligand>
        <name>Zn(2+)</name>
        <dbReference type="ChEBI" id="CHEBI:29105"/>
        <label>2</label>
    </ligand>
</feature>
<feature type="active site" description="Phosphoserine intermediate" evidence="7">
    <location>
        <position position="622"/>
    </location>
</feature>
<keyword evidence="12" id="KW-1185">Reference proteome</keyword>
<comment type="cofactor">
    <cofactor evidence="8">
        <name>Zn(2+)</name>
        <dbReference type="ChEBI" id="CHEBI:29105"/>
    </cofactor>
    <text evidence="8">Binds 2 Zn(2+) ions.</text>
</comment>
<reference evidence="12" key="1">
    <citation type="submission" date="2016-10" db="EMBL/GenBank/DDBJ databases">
        <authorList>
            <person name="Varghese N."/>
            <person name="Submissions S."/>
        </authorList>
    </citation>
    <scope>NUCLEOTIDE SEQUENCE [LARGE SCALE GENOMIC DNA]</scope>
    <source>
        <strain evidence="12">DSM 25329</strain>
    </source>
</reference>
<evidence type="ECO:0000256" key="10">
    <source>
        <dbReference type="SAM" id="SignalP"/>
    </source>
</evidence>
<dbReference type="EMBL" id="FNAN01000025">
    <property type="protein sequence ID" value="SDG92948.1"/>
    <property type="molecule type" value="Genomic_DNA"/>
</dbReference>
<keyword evidence="4" id="KW-0378">Hydrolase</keyword>
<feature type="chain" id="PRO_5011701258" evidence="10">
    <location>
        <begin position="25"/>
        <end position="893"/>
    </location>
</feature>
<dbReference type="GO" id="GO:0008081">
    <property type="term" value="F:phosphoric diester hydrolase activity"/>
    <property type="evidence" value="ECO:0007669"/>
    <property type="project" value="InterPro"/>
</dbReference>
<protein>
    <submittedName>
        <fullName evidence="11">Alkaline phosphatase</fullName>
    </submittedName>
</protein>
<dbReference type="PANTHER" id="PTHR11596">
    <property type="entry name" value="ALKALINE PHOSPHATASE"/>
    <property type="match status" value="1"/>
</dbReference>
<keyword evidence="3 8" id="KW-0479">Metal-binding</keyword>
<dbReference type="InterPro" id="IPR011047">
    <property type="entry name" value="Quinoprotein_ADH-like_sf"/>
</dbReference>
<dbReference type="CDD" id="cd16012">
    <property type="entry name" value="ALP"/>
    <property type="match status" value="1"/>
</dbReference>
<accession>A0A1G7Y8X3</accession>
<dbReference type="PRINTS" id="PR00113">
    <property type="entry name" value="ALKPHPHTASE"/>
</dbReference>
<dbReference type="Pfam" id="PF20138">
    <property type="entry name" value="DUF6528"/>
    <property type="match status" value="1"/>
</dbReference>
<dbReference type="GO" id="GO:0046872">
    <property type="term" value="F:metal ion binding"/>
    <property type="evidence" value="ECO:0007669"/>
    <property type="project" value="UniProtKB-KW"/>
</dbReference>
<feature type="binding site" evidence="8">
    <location>
        <position position="793"/>
    </location>
    <ligand>
        <name>Zn(2+)</name>
        <dbReference type="ChEBI" id="CHEBI:29105"/>
        <label>2</label>
    </ligand>
</feature>
<sequence>MTRFLKRMYSRAACLLAVVAPACISPSFSQSVPKKSFLVCGDSKVLLVDYNRSKDSIPAIAWSWDAHQAMDLPEHFRTKLFNTMDDCKAVRGGKQLLVSSSGGAIALLNLQDKKVLFHAAVPNAHSIELLPGDLVAAAASVSPAGNKLMLFSLKQPDKPLYTDSLYSAHGVVWNEKRQSLFALGYDVLREYKIVSGNSLKMVAKWAIPGVGGHELQPANASGDLFVTEHHGTWLFSPATQQFTKIKGFPDAENVKSLGREASGQYIYTIPEESWWTFHVKFHEPARKFAFPDMHVYKARWFDNGLSAAEAENPLSRAHSHNDYLQAAPFTLAYRHQFGSVEADVHFRNDTLYVAHDSRDISADRTFDKLYLQQIIKQITKNEGSIYRDKSRVLTLLVDLKTTYKTTLPALVKALAPHEALLAPKGSVKVVLSGNTPPPAEFEQYPAFIFFDGRPGTNYTAAQAERLGMISQDFHKYSQWNGKGIPVEKDRKALVDAITQAHAMGKPFRFWASPDNINAWKVLMNLGADYINTDHVAELGNFLSGRKNAEYQSTEFYKPYQPTYKNNDAPGKVKNIILLIGDGMGLAQIYSGLTANRGELNLGKFLNIGFSKTASSDNYITDSAAGATAFATGHKTRNRAIGVDSNLVPVPSIIRQVKATGRKSALISAGDITDATPAAFYAHRPERSQMDEIATDFLKEPVDVLIGGGYGHFAKTKTADSLIARGFRVSDNWNDLAGMKAPFVLLDDKHVVSMQKGRGDFLKDSFQKTLQSLQSNPKGFFMMAEGAQVDYGGHENIVPYVVTEMLDFDKLVGEALRFADSNGETLVIVTADHETGGLTLLDGNLKTGYVDGQFSTGDHTGIMVPVFAYGPHSLDFRGVYENTEIYQKVRKVLK</sequence>
<dbReference type="RefSeq" id="WP_229212953.1">
    <property type="nucleotide sequence ID" value="NZ_FNAN01000025.1"/>
</dbReference>
<dbReference type="InterPro" id="IPR039559">
    <property type="entry name" value="AIM6_PI-PLC-like_dom"/>
</dbReference>
<name>A0A1G7Y8X3_9BACT</name>
<proteinExistence type="inferred from homology"/>
<dbReference type="SUPFAM" id="SSF50998">
    <property type="entry name" value="Quinoprotein alcohol dehydrogenase-like"/>
    <property type="match status" value="1"/>
</dbReference>
<dbReference type="InterPro" id="IPR017946">
    <property type="entry name" value="PLC-like_Pdiesterase_TIM-brl"/>
</dbReference>
<evidence type="ECO:0000256" key="1">
    <source>
        <dbReference type="ARBA" id="ARBA00005984"/>
    </source>
</evidence>
<dbReference type="Gene3D" id="3.40.720.10">
    <property type="entry name" value="Alkaline Phosphatase, subunit A"/>
    <property type="match status" value="1"/>
</dbReference>
<dbReference type="GO" id="GO:0006629">
    <property type="term" value="P:lipid metabolic process"/>
    <property type="evidence" value="ECO:0007669"/>
    <property type="project" value="InterPro"/>
</dbReference>
<evidence type="ECO:0000313" key="11">
    <source>
        <dbReference type="EMBL" id="SDG92948.1"/>
    </source>
</evidence>
<feature type="binding site" evidence="8">
    <location>
        <position position="832"/>
    </location>
    <ligand>
        <name>Zn(2+)</name>
        <dbReference type="ChEBI" id="CHEBI:29105"/>
        <label>2</label>
    </ligand>
</feature>